<dbReference type="InterPro" id="IPR023809">
    <property type="entry name" value="Thiopep_bacteriocin_synth_dom"/>
</dbReference>
<dbReference type="Pfam" id="PF14028">
    <property type="entry name" value="Lant_dehydr_C"/>
    <property type="match status" value="1"/>
</dbReference>
<feature type="domain" description="Lantibiotic dehydratase N-terminal" evidence="1">
    <location>
        <begin position="55"/>
        <end position="704"/>
    </location>
</feature>
<dbReference type="RefSeq" id="WP_204031376.1">
    <property type="nucleotide sequence ID" value="NZ_BOOW01000044.1"/>
</dbReference>
<dbReference type="Pfam" id="PF04738">
    <property type="entry name" value="Lant_dehydr_N"/>
    <property type="match status" value="1"/>
</dbReference>
<evidence type="ECO:0000313" key="3">
    <source>
        <dbReference type="EMBL" id="GII96365.1"/>
    </source>
</evidence>
<gene>
    <name evidence="3" type="ORF">Ssi02_65960</name>
</gene>
<comment type="caution">
    <text evidence="3">The sequence shown here is derived from an EMBL/GenBank/DDBJ whole genome shotgun (WGS) entry which is preliminary data.</text>
</comment>
<name>A0A919RNZ6_9ACTN</name>
<dbReference type="InterPro" id="IPR006827">
    <property type="entry name" value="Lant_deHydtase_N"/>
</dbReference>
<feature type="domain" description="Thiopeptide-type bacteriocin biosynthesis" evidence="2">
    <location>
        <begin position="776"/>
        <end position="1029"/>
    </location>
</feature>
<organism evidence="3 4">
    <name type="scientific">Sinosporangium siamense</name>
    <dbReference type="NCBI Taxonomy" id="1367973"/>
    <lineage>
        <taxon>Bacteria</taxon>
        <taxon>Bacillati</taxon>
        <taxon>Actinomycetota</taxon>
        <taxon>Actinomycetes</taxon>
        <taxon>Streptosporangiales</taxon>
        <taxon>Streptosporangiaceae</taxon>
        <taxon>Sinosporangium</taxon>
    </lineage>
</organism>
<sequence length="1052" mass="115624">MVGTEQLRFDSVDAAIIRVAALDSPHTIPPWPDLIGSRPAQVDEWRSWLGQVWENHAIAEAIETSSSTLARRVAEICDGRPRSPQQIRRAVESVLRYLLRAAGRATPFGYFAAVGPARIGSRAGLHWHGRHQVVARPDAAWLAGAITLLEGQAEVLRHLSVTTNSTVFARGDRLVIPHRQRPGSRGEVRLADVTVRNTRAVQSAIRIARSPVNVGELVDRLAADYSASEVAVIERMVTELVARSFLITNLNAAMDVTDVLEHLIDRLRPTTVDASAPHPILDELEMLRSELAGHNRATTPQERRAIRASVAKRMSAICSGAEPSLAVDLRFDGVVTLPWSVAREAEAAAEALVRLTPHPHGTTAWRDYHARFLERYGIGAVVPVQQITNFEVGLGYPAGYRGAAIKPPASLQSRERMLLRMAQRAALRRQREIHLDERDVSEMAAVAGQQPSLHVVPHTELRFSVQAPTVDALDRGDFSLVILSAGRQAGVSAGRFLYLLPDDDRRRMMAALAGIPTAAVDAKLAQVSCPPLALRAQNLTRTPAMLPQISIGEHRPPSNEVIPLEDLAVSGDAHGLFLVSLSEGHKVEAVMVNAMELRQATHPLARFLCEISTSQAAAVVPFSWGAAADLPYLPRIRFRRAVLCPATWNLSSADLPPSQADWSVWERAWNDWRGIYDLPNSVFFGDRDLRLRLDLGEPAHLATLRAHVDRYGAATLTEAPELHQYGWAEGRVHEVVLPLARRPSPWPTQPRRQAPKSAGAIAPTLHSGHMPGSSPWLYARLHAPSEAHISILTDHLPDLVTRWRDGPIDGWWFLRHHGTDPHIRLRFPLHAPGHYGSAAQFLGAWAKQLRSLGLLRTVMLDTYYPEVGRYGMGATMAAAEAVFAADSAVALAQLALSKSSGAHTHAITAASFTDLASGFTGDLQSGWGWLKEHVHRRPATPINRDLYDQAVHLANPSEEWAVLRTVPGGNHLVSAWKRRCAAITDYRARLSGPSPEPDAVLASLLHLHHARMRGIDFDSERLCLRLARAAALSWMTRRGTKETRASRDTAQK</sequence>
<protein>
    <recommendedName>
        <fullName evidence="5">Lantibiotic dehydratase</fullName>
    </recommendedName>
</protein>
<keyword evidence="4" id="KW-1185">Reference proteome</keyword>
<evidence type="ECO:0000259" key="2">
    <source>
        <dbReference type="Pfam" id="PF14028"/>
    </source>
</evidence>
<accession>A0A919RNZ6</accession>
<dbReference type="AlphaFoldDB" id="A0A919RNZ6"/>
<dbReference type="Proteomes" id="UP000606172">
    <property type="component" value="Unassembled WGS sequence"/>
</dbReference>
<proteinExistence type="predicted"/>
<reference evidence="3" key="1">
    <citation type="submission" date="2021-01" db="EMBL/GenBank/DDBJ databases">
        <title>Whole genome shotgun sequence of Sinosporangium siamense NBRC 109515.</title>
        <authorList>
            <person name="Komaki H."/>
            <person name="Tamura T."/>
        </authorList>
    </citation>
    <scope>NUCLEOTIDE SEQUENCE</scope>
    <source>
        <strain evidence="3">NBRC 109515</strain>
    </source>
</reference>
<evidence type="ECO:0008006" key="5">
    <source>
        <dbReference type="Google" id="ProtNLM"/>
    </source>
</evidence>
<dbReference type="EMBL" id="BOOW01000044">
    <property type="protein sequence ID" value="GII96365.1"/>
    <property type="molecule type" value="Genomic_DNA"/>
</dbReference>
<evidence type="ECO:0000259" key="1">
    <source>
        <dbReference type="Pfam" id="PF04738"/>
    </source>
</evidence>
<dbReference type="NCBIfam" id="TIGR03891">
    <property type="entry name" value="thiopep_ocin"/>
    <property type="match status" value="1"/>
</dbReference>
<evidence type="ECO:0000313" key="4">
    <source>
        <dbReference type="Proteomes" id="UP000606172"/>
    </source>
</evidence>